<evidence type="ECO:0000256" key="2">
    <source>
        <dbReference type="ARBA" id="ARBA00008335"/>
    </source>
</evidence>
<reference evidence="9 10" key="1">
    <citation type="journal article" date="2015" name="Genome Announc.">
        <title>Bifidobacterium pseudolongum Strain PV8-2, Isolated from a Stool Sample of an Anemic Kenyan Infant.</title>
        <authorList>
            <person name="Vazquez-Gutierrez P."/>
            <person name="Lacroix C."/>
            <person name="Chassard C."/>
            <person name="Klumpp J."/>
            <person name="Stevens M.J."/>
            <person name="Jans C."/>
        </authorList>
    </citation>
    <scope>NUCLEOTIDE SEQUENCE [LARGE SCALE GENOMIC DNA]</scope>
    <source>
        <strain evidence="9 10">PV8-2</strain>
    </source>
</reference>
<protein>
    <submittedName>
        <fullName evidence="9">MFS transporter</fullName>
    </submittedName>
</protein>
<dbReference type="PANTHER" id="PTHR23514:SF3">
    <property type="entry name" value="BYPASS OF STOP CODON PROTEIN 6"/>
    <property type="match status" value="1"/>
</dbReference>
<dbReference type="Proteomes" id="UP000030636">
    <property type="component" value="Chromosome"/>
</dbReference>
<evidence type="ECO:0000256" key="3">
    <source>
        <dbReference type="ARBA" id="ARBA00022448"/>
    </source>
</evidence>
<feature type="transmembrane region" description="Helical" evidence="7">
    <location>
        <begin position="314"/>
        <end position="333"/>
    </location>
</feature>
<feature type="transmembrane region" description="Helical" evidence="7">
    <location>
        <begin position="369"/>
        <end position="392"/>
    </location>
</feature>
<dbReference type="Gene3D" id="1.20.1250.20">
    <property type="entry name" value="MFS general substrate transporter like domains"/>
    <property type="match status" value="1"/>
</dbReference>
<comment type="subcellular location">
    <subcellularLocation>
        <location evidence="1">Cell membrane</location>
        <topology evidence="1">Multi-pass membrane protein</topology>
    </subcellularLocation>
</comment>
<evidence type="ECO:0000313" key="10">
    <source>
        <dbReference type="Proteomes" id="UP000030636"/>
    </source>
</evidence>
<accession>A0A0A7I927</accession>
<gene>
    <name evidence="9" type="ORF">AH67_06000</name>
</gene>
<dbReference type="GO" id="GO:0022857">
    <property type="term" value="F:transmembrane transporter activity"/>
    <property type="evidence" value="ECO:0007669"/>
    <property type="project" value="InterPro"/>
</dbReference>
<proteinExistence type="inferred from homology"/>
<feature type="transmembrane region" description="Helical" evidence="7">
    <location>
        <begin position="40"/>
        <end position="59"/>
    </location>
</feature>
<dbReference type="InterPro" id="IPR051788">
    <property type="entry name" value="MFS_Transporter"/>
</dbReference>
<feature type="transmembrane region" description="Helical" evidence="7">
    <location>
        <begin position="161"/>
        <end position="179"/>
    </location>
</feature>
<feature type="transmembrane region" description="Helical" evidence="7">
    <location>
        <begin position="289"/>
        <end position="308"/>
    </location>
</feature>
<evidence type="ECO:0000256" key="7">
    <source>
        <dbReference type="SAM" id="Phobius"/>
    </source>
</evidence>
<keyword evidence="6 7" id="KW-0472">Membrane</keyword>
<dbReference type="InterPro" id="IPR036259">
    <property type="entry name" value="MFS_trans_sf"/>
</dbReference>
<evidence type="ECO:0000256" key="1">
    <source>
        <dbReference type="ARBA" id="ARBA00004651"/>
    </source>
</evidence>
<feature type="transmembrane region" description="Helical" evidence="7">
    <location>
        <begin position="95"/>
        <end position="116"/>
    </location>
</feature>
<dbReference type="AlphaFoldDB" id="A0A0A7I927"/>
<feature type="transmembrane region" description="Helical" evidence="7">
    <location>
        <begin position="345"/>
        <end position="363"/>
    </location>
</feature>
<evidence type="ECO:0000256" key="5">
    <source>
        <dbReference type="ARBA" id="ARBA00022989"/>
    </source>
</evidence>
<dbReference type="HOGENOM" id="CLU_021993_2_0_11"/>
<evidence type="ECO:0000259" key="8">
    <source>
        <dbReference type="PROSITE" id="PS50850"/>
    </source>
</evidence>
<dbReference type="KEGG" id="bpsp:AH67_06000"/>
<evidence type="ECO:0000256" key="6">
    <source>
        <dbReference type="ARBA" id="ARBA00023136"/>
    </source>
</evidence>
<feature type="transmembrane region" description="Helical" evidence="7">
    <location>
        <begin position="71"/>
        <end position="89"/>
    </location>
</feature>
<dbReference type="SUPFAM" id="SSF103473">
    <property type="entry name" value="MFS general substrate transporter"/>
    <property type="match status" value="1"/>
</dbReference>
<feature type="transmembrane region" description="Helical" evidence="7">
    <location>
        <begin position="128"/>
        <end position="149"/>
    </location>
</feature>
<keyword evidence="3" id="KW-0813">Transport</keyword>
<dbReference type="EMBL" id="CP007457">
    <property type="protein sequence ID" value="AIZ16511.1"/>
    <property type="molecule type" value="Genomic_DNA"/>
</dbReference>
<evidence type="ECO:0000256" key="4">
    <source>
        <dbReference type="ARBA" id="ARBA00022692"/>
    </source>
</evidence>
<dbReference type="GO" id="GO:0005886">
    <property type="term" value="C:plasma membrane"/>
    <property type="evidence" value="ECO:0007669"/>
    <property type="project" value="UniProtKB-SubCell"/>
</dbReference>
<keyword evidence="5 7" id="KW-1133">Transmembrane helix</keyword>
<organism evidence="9 10">
    <name type="scientific">Bifidobacterium pseudolongum PV8-2</name>
    <dbReference type="NCBI Taxonomy" id="1447715"/>
    <lineage>
        <taxon>Bacteria</taxon>
        <taxon>Bacillati</taxon>
        <taxon>Actinomycetota</taxon>
        <taxon>Actinomycetes</taxon>
        <taxon>Bifidobacteriales</taxon>
        <taxon>Bifidobacteriaceae</taxon>
        <taxon>Bifidobacterium</taxon>
    </lineage>
</organism>
<feature type="transmembrane region" description="Helical" evidence="7">
    <location>
        <begin position="258"/>
        <end position="277"/>
    </location>
</feature>
<dbReference type="STRING" id="1447715.AH67_06000"/>
<dbReference type="InterPro" id="IPR011701">
    <property type="entry name" value="MFS"/>
</dbReference>
<keyword evidence="10" id="KW-1185">Reference proteome</keyword>
<name>A0A0A7I927_9BIFI</name>
<dbReference type="OrthoDB" id="9795150at2"/>
<feature type="transmembrane region" description="Helical" evidence="7">
    <location>
        <begin position="212"/>
        <end position="238"/>
    </location>
</feature>
<dbReference type="PROSITE" id="PS50850">
    <property type="entry name" value="MFS"/>
    <property type="match status" value="1"/>
</dbReference>
<keyword evidence="4 7" id="KW-0812">Transmembrane</keyword>
<comment type="similarity">
    <text evidence="2">Belongs to the major facilitator superfamily.</text>
</comment>
<dbReference type="PANTHER" id="PTHR23514">
    <property type="entry name" value="BYPASS OF STOP CODON PROTEIN 6"/>
    <property type="match status" value="1"/>
</dbReference>
<sequence>MVNLLLAIIYLAFISLGLPDGLLGAAWPTMSADIHAPLSWAGGISMVISAGTVCSALLSDRLTLRFGAGRVTAVSVAMTAAALFGFSFAPNYGVLVLMAIPYGLGAGGVDAALNNYVAVHYTSRHMSWLHCMWGLGALIGPYIMGFTLAHGDGWQWGYRSVGILQVVLTAVLIFSLPLWRARGSAAQLEEVVTMPDGDGAVEPKEPAKRKPLGLLGVLRIPGAVQILIMFFCYCAVEQTAMLWASSYMVGVDHIGESQAANLASLFFIGITVGRFLSGFLTMRMSDPQMIRLGVVLLFAGIVVMLLPIPGIGNTVAGFVLVGLGCAPIYPCVIHSTPTYFGADRSQAIVGVQMACAYIGTMLVPPLFGVIAQAATLALLPWFLLLFSAALIVMHEWLRAKTHAKSDSVTDSAAH</sequence>
<dbReference type="Pfam" id="PF07690">
    <property type="entry name" value="MFS_1"/>
    <property type="match status" value="1"/>
</dbReference>
<dbReference type="RefSeq" id="WP_034882716.1">
    <property type="nucleotide sequence ID" value="NZ_CP007457.1"/>
</dbReference>
<evidence type="ECO:0000313" key="9">
    <source>
        <dbReference type="EMBL" id="AIZ16511.1"/>
    </source>
</evidence>
<feature type="domain" description="Major facilitator superfamily (MFS) profile" evidence="8">
    <location>
        <begin position="5"/>
        <end position="400"/>
    </location>
</feature>
<dbReference type="InterPro" id="IPR020846">
    <property type="entry name" value="MFS_dom"/>
</dbReference>